<gene>
    <name evidence="1" type="ORF">QF035_009016</name>
</gene>
<comment type="caution">
    <text evidence="1">The sequence shown here is derived from an EMBL/GenBank/DDBJ whole genome shotgun (WGS) entry which is preliminary data.</text>
</comment>
<accession>A0ABU0T9E5</accession>
<evidence type="ECO:0000313" key="2">
    <source>
        <dbReference type="Proteomes" id="UP001230328"/>
    </source>
</evidence>
<dbReference type="EMBL" id="JAUSZI010000002">
    <property type="protein sequence ID" value="MDQ1031434.1"/>
    <property type="molecule type" value="Genomic_DNA"/>
</dbReference>
<sequence>MTSTAALDRLAASLKRGFVDHRIELSDGHVMLTLPPASRLVVEWMCGKGHFEPLDRQRRGVEVQLTLNLSEAAYLADCVERIYPPAGARTADLQTR</sequence>
<proteinExistence type="predicted"/>
<dbReference type="Proteomes" id="UP001230328">
    <property type="component" value="Unassembled WGS sequence"/>
</dbReference>
<organism evidence="1 2">
    <name type="scientific">Streptomyces umbrinus</name>
    <dbReference type="NCBI Taxonomy" id="67370"/>
    <lineage>
        <taxon>Bacteria</taxon>
        <taxon>Bacillati</taxon>
        <taxon>Actinomycetota</taxon>
        <taxon>Actinomycetes</taxon>
        <taxon>Kitasatosporales</taxon>
        <taxon>Streptomycetaceae</taxon>
        <taxon>Streptomyces</taxon>
        <taxon>Streptomyces phaeochromogenes group</taxon>
    </lineage>
</organism>
<keyword evidence="2" id="KW-1185">Reference proteome</keyword>
<reference evidence="1 2" key="1">
    <citation type="submission" date="2023-07" db="EMBL/GenBank/DDBJ databases">
        <title>Comparative genomics of wheat-associated soil bacteria to identify genetic determinants of phenazine resistance.</title>
        <authorList>
            <person name="Mouncey N."/>
        </authorList>
    </citation>
    <scope>NUCLEOTIDE SEQUENCE [LARGE SCALE GENOMIC DNA]</scope>
    <source>
        <strain evidence="1 2">V2I4</strain>
    </source>
</reference>
<protein>
    <submittedName>
        <fullName evidence="1">Uncharacterized protein</fullName>
    </submittedName>
</protein>
<name>A0ABU0T9E5_9ACTN</name>
<dbReference type="RefSeq" id="WP_307527574.1">
    <property type="nucleotide sequence ID" value="NZ_JAUSZI010000002.1"/>
</dbReference>
<evidence type="ECO:0000313" key="1">
    <source>
        <dbReference type="EMBL" id="MDQ1031434.1"/>
    </source>
</evidence>